<feature type="domain" description="MIR" evidence="4">
    <location>
        <begin position="53"/>
        <end position="107"/>
    </location>
</feature>
<keyword evidence="1" id="KW-0732">Signal</keyword>
<keyword evidence="2" id="KW-0677">Repeat</keyword>
<sequence>MKTRIFSLESTRLYAPCTLLFLLLLTFLLWPLFTQVISLVEASEPALEIDEEFLSVTCGSAIKLTHEASAYKLHSHSVSYGTGSGQQSVTGLPDADDHNSLWQVHSALGNQCLRGQTIPCNSVIRLKHVVTSRFLHSHQHQSPLSQQQEVSAYEGQDNGDNWKLICSNKSVPNWQREEKIQLIHIETNTYLTANKEHAYSNPIPGQIEVSAAKSGGKLTFWIAQEGIYFPIRQNLNISNEAAEVGATVTTTAELKPQEQQPKVFVKDWKQVMLEASNRTDLQLEEPKAPVKDWKQVMLEASNRTDLQLEEPKAPVKDWKQVMLEASIRTDLQPPETPEVFTMIMEEPKAPVKDWKQPMPEATSKTDMKLPETPKVSPIKTEKPMAQSNFRQQPKFNNNETIEKPRLQLSQLAKKWERPTVRMQDKIFEQEKTNNETIEKPRPQPSQLARVWERPTNRLQDETLGAGIALNESKTTFVLISRLPLTAIPSDIRNLAKKELEPSIKEICVWRNEFYRCTGKIAVAFDSQNAAERFIGTNLNNTVAGQRISCDFIDEDIYTRNRIRELVKRPGTHVTLSGLPGTISNKRMDHALTGYAIIDREYTGIKLLRSMGREITSKWLIKLESTREAHRLIRDVNNQYFMPGELRNEFLVQAAIVY</sequence>
<dbReference type="InterPro" id="IPR016093">
    <property type="entry name" value="MIR_motif"/>
</dbReference>
<protein>
    <submittedName>
        <fullName evidence="5">12577_t:CDS:1</fullName>
    </submittedName>
</protein>
<comment type="caution">
    <text evidence="5">The sequence shown here is derived from an EMBL/GenBank/DDBJ whole genome shotgun (WGS) entry which is preliminary data.</text>
</comment>
<evidence type="ECO:0000313" key="5">
    <source>
        <dbReference type="EMBL" id="CAG8484144.1"/>
    </source>
</evidence>
<reference evidence="5" key="1">
    <citation type="submission" date="2021-06" db="EMBL/GenBank/DDBJ databases">
        <authorList>
            <person name="Kallberg Y."/>
            <person name="Tangrot J."/>
            <person name="Rosling A."/>
        </authorList>
    </citation>
    <scope>NUCLEOTIDE SEQUENCE</scope>
    <source>
        <strain evidence="5">MT106</strain>
    </source>
</reference>
<dbReference type="PROSITE" id="PS50919">
    <property type="entry name" value="MIR"/>
    <property type="match status" value="2"/>
</dbReference>
<dbReference type="OrthoDB" id="5588846at2759"/>
<dbReference type="EMBL" id="CAJVPL010000331">
    <property type="protein sequence ID" value="CAG8484144.1"/>
    <property type="molecule type" value="Genomic_DNA"/>
</dbReference>
<dbReference type="PANTHER" id="PTHR46809">
    <property type="entry name" value="STROMAL CELL-DERIVED FACTOR 2-LIKE PROTEIN"/>
    <property type="match status" value="1"/>
</dbReference>
<evidence type="ECO:0000313" key="6">
    <source>
        <dbReference type="Proteomes" id="UP000789831"/>
    </source>
</evidence>
<evidence type="ECO:0000256" key="2">
    <source>
        <dbReference type="ARBA" id="ARBA00022737"/>
    </source>
</evidence>
<dbReference type="CDD" id="cd23279">
    <property type="entry name" value="beta-trefoil_MIR_SDF2-like"/>
    <property type="match status" value="1"/>
</dbReference>
<dbReference type="Proteomes" id="UP000789831">
    <property type="component" value="Unassembled WGS sequence"/>
</dbReference>
<dbReference type="SUPFAM" id="SSF82109">
    <property type="entry name" value="MIR domain"/>
    <property type="match status" value="1"/>
</dbReference>
<dbReference type="AlphaFoldDB" id="A0A9N8ZAB7"/>
<proteinExistence type="predicted"/>
<feature type="domain" description="MIR" evidence="4">
    <location>
        <begin position="115"/>
        <end position="167"/>
    </location>
</feature>
<dbReference type="InterPro" id="IPR036300">
    <property type="entry name" value="MIR_dom_sf"/>
</dbReference>
<dbReference type="Pfam" id="PF02815">
    <property type="entry name" value="MIR"/>
    <property type="match status" value="1"/>
</dbReference>
<dbReference type="Gene3D" id="2.80.10.50">
    <property type="match status" value="1"/>
</dbReference>
<evidence type="ECO:0000256" key="3">
    <source>
        <dbReference type="SAM" id="MobiDB-lite"/>
    </source>
</evidence>
<organism evidence="5 6">
    <name type="scientific">Ambispora gerdemannii</name>
    <dbReference type="NCBI Taxonomy" id="144530"/>
    <lineage>
        <taxon>Eukaryota</taxon>
        <taxon>Fungi</taxon>
        <taxon>Fungi incertae sedis</taxon>
        <taxon>Mucoromycota</taxon>
        <taxon>Glomeromycotina</taxon>
        <taxon>Glomeromycetes</taxon>
        <taxon>Archaeosporales</taxon>
        <taxon>Ambisporaceae</taxon>
        <taxon>Ambispora</taxon>
    </lineage>
</organism>
<keyword evidence="6" id="KW-1185">Reference proteome</keyword>
<evidence type="ECO:0000259" key="4">
    <source>
        <dbReference type="PROSITE" id="PS50919"/>
    </source>
</evidence>
<gene>
    <name evidence="5" type="ORF">AGERDE_LOCUS3392</name>
</gene>
<dbReference type="PANTHER" id="PTHR46809:SF2">
    <property type="entry name" value="GH21273P"/>
    <property type="match status" value="1"/>
</dbReference>
<accession>A0A9N8ZAB7</accession>
<evidence type="ECO:0000256" key="1">
    <source>
        <dbReference type="ARBA" id="ARBA00022729"/>
    </source>
</evidence>
<name>A0A9N8ZAB7_9GLOM</name>
<dbReference type="SMART" id="SM00472">
    <property type="entry name" value="MIR"/>
    <property type="match status" value="3"/>
</dbReference>
<feature type="region of interest" description="Disordered" evidence="3">
    <location>
        <begin position="353"/>
        <end position="378"/>
    </location>
</feature>